<accession>A0AAV4E114</accession>
<evidence type="ECO:0000256" key="3">
    <source>
        <dbReference type="ARBA" id="ARBA00022771"/>
    </source>
</evidence>
<dbReference type="PANTHER" id="PTHR24082:SF497">
    <property type="entry name" value="PEROXISOME PROLIFERATOR-ACTIVATED RECEPTOR GAMMA-LIKE"/>
    <property type="match status" value="1"/>
</dbReference>
<feature type="compositionally biased region" description="Basic residues" evidence="11">
    <location>
        <begin position="339"/>
        <end position="350"/>
    </location>
</feature>
<dbReference type="GO" id="GO:0009755">
    <property type="term" value="P:hormone-mediated signaling pathway"/>
    <property type="evidence" value="ECO:0007669"/>
    <property type="project" value="TreeGrafter"/>
</dbReference>
<feature type="region of interest" description="Disordered" evidence="11">
    <location>
        <begin position="109"/>
        <end position="165"/>
    </location>
</feature>
<dbReference type="GO" id="GO:0008270">
    <property type="term" value="F:zinc ion binding"/>
    <property type="evidence" value="ECO:0007669"/>
    <property type="project" value="UniProtKB-KW"/>
</dbReference>
<dbReference type="PRINTS" id="PR00047">
    <property type="entry name" value="STROIDFINGER"/>
</dbReference>
<feature type="domain" description="Nuclear receptor" evidence="12">
    <location>
        <begin position="176"/>
        <end position="252"/>
    </location>
</feature>
<dbReference type="PANTHER" id="PTHR24082">
    <property type="entry name" value="NUCLEAR HORMONE RECEPTOR"/>
    <property type="match status" value="1"/>
</dbReference>
<organism evidence="14 15">
    <name type="scientific">Plakobranchus ocellatus</name>
    <dbReference type="NCBI Taxonomy" id="259542"/>
    <lineage>
        <taxon>Eukaryota</taxon>
        <taxon>Metazoa</taxon>
        <taxon>Spiralia</taxon>
        <taxon>Lophotrochozoa</taxon>
        <taxon>Mollusca</taxon>
        <taxon>Gastropoda</taxon>
        <taxon>Heterobranchia</taxon>
        <taxon>Euthyneura</taxon>
        <taxon>Panpulmonata</taxon>
        <taxon>Sacoglossa</taxon>
        <taxon>Placobranchoidea</taxon>
        <taxon>Plakobranchidae</taxon>
        <taxon>Plakobranchus</taxon>
    </lineage>
</organism>
<feature type="region of interest" description="Disordered" evidence="11">
    <location>
        <begin position="20"/>
        <end position="39"/>
    </location>
</feature>
<dbReference type="EMBL" id="BLXT01008583">
    <property type="protein sequence ID" value="GFO50095.1"/>
    <property type="molecule type" value="Genomic_DNA"/>
</dbReference>
<dbReference type="InterPro" id="IPR001723">
    <property type="entry name" value="Nuclear_hrmn_rcpt"/>
</dbReference>
<keyword evidence="5 10" id="KW-0805">Transcription regulation</keyword>
<dbReference type="SUPFAM" id="SSF57716">
    <property type="entry name" value="Glucocorticoid receptor-like (DNA-binding domain)"/>
    <property type="match status" value="1"/>
</dbReference>
<dbReference type="FunFam" id="3.30.50.10:FF:000030">
    <property type="entry name" value="Nuclear Hormone Receptor family"/>
    <property type="match status" value="1"/>
</dbReference>
<dbReference type="Pfam" id="PF00105">
    <property type="entry name" value="zf-C4"/>
    <property type="match status" value="1"/>
</dbReference>
<dbReference type="GO" id="GO:0000978">
    <property type="term" value="F:RNA polymerase II cis-regulatory region sequence-specific DNA binding"/>
    <property type="evidence" value="ECO:0007669"/>
    <property type="project" value="TreeGrafter"/>
</dbReference>
<feature type="compositionally biased region" description="Low complexity" evidence="11">
    <location>
        <begin position="351"/>
        <end position="360"/>
    </location>
</feature>
<dbReference type="Gene3D" id="1.10.565.10">
    <property type="entry name" value="Retinoid X Receptor"/>
    <property type="match status" value="1"/>
</dbReference>
<evidence type="ECO:0000256" key="5">
    <source>
        <dbReference type="ARBA" id="ARBA00023015"/>
    </source>
</evidence>
<dbReference type="GO" id="GO:0000122">
    <property type="term" value="P:negative regulation of transcription by RNA polymerase II"/>
    <property type="evidence" value="ECO:0007669"/>
    <property type="project" value="TreeGrafter"/>
</dbReference>
<feature type="compositionally biased region" description="Low complexity" evidence="11">
    <location>
        <begin position="27"/>
        <end position="39"/>
    </location>
</feature>
<evidence type="ECO:0000256" key="9">
    <source>
        <dbReference type="ARBA" id="ARBA00023242"/>
    </source>
</evidence>
<dbReference type="InterPro" id="IPR013088">
    <property type="entry name" value="Znf_NHR/GATA"/>
</dbReference>
<evidence type="ECO:0000256" key="11">
    <source>
        <dbReference type="SAM" id="MobiDB-lite"/>
    </source>
</evidence>
<dbReference type="PROSITE" id="PS00031">
    <property type="entry name" value="NUCLEAR_REC_DBD_1"/>
    <property type="match status" value="1"/>
</dbReference>
<protein>
    <submittedName>
        <fullName evidence="14">Peroxisome proliferator-activated receptor gamma</fullName>
    </submittedName>
</protein>
<evidence type="ECO:0000256" key="1">
    <source>
        <dbReference type="ARBA" id="ARBA00005993"/>
    </source>
</evidence>
<feature type="region of interest" description="Disordered" evidence="11">
    <location>
        <begin position="330"/>
        <end position="426"/>
    </location>
</feature>
<evidence type="ECO:0000256" key="7">
    <source>
        <dbReference type="ARBA" id="ARBA00023163"/>
    </source>
</evidence>
<comment type="similarity">
    <text evidence="1 10">Belongs to the nuclear hormone receptor family.</text>
</comment>
<evidence type="ECO:0000256" key="8">
    <source>
        <dbReference type="ARBA" id="ARBA00023170"/>
    </source>
</evidence>
<evidence type="ECO:0000256" key="10">
    <source>
        <dbReference type="RuleBase" id="RU004334"/>
    </source>
</evidence>
<dbReference type="PRINTS" id="PR00398">
    <property type="entry name" value="STRDHORMONER"/>
</dbReference>
<dbReference type="InterPro" id="IPR001628">
    <property type="entry name" value="Znf_hrmn_rcpt"/>
</dbReference>
<feature type="domain" description="NR LBD" evidence="13">
    <location>
        <begin position="432"/>
        <end position="650"/>
    </location>
</feature>
<name>A0AAV4E114_9GAST</name>
<feature type="compositionally biased region" description="Polar residues" evidence="11">
    <location>
        <begin position="155"/>
        <end position="165"/>
    </location>
</feature>
<feature type="region of interest" description="Disordered" evidence="11">
    <location>
        <begin position="657"/>
        <end position="678"/>
    </location>
</feature>
<evidence type="ECO:0000313" key="14">
    <source>
        <dbReference type="EMBL" id="GFO50095.1"/>
    </source>
</evidence>
<feature type="compositionally biased region" description="Low complexity" evidence="11">
    <location>
        <begin position="391"/>
        <end position="422"/>
    </location>
</feature>
<dbReference type="SUPFAM" id="SSF48508">
    <property type="entry name" value="Nuclear receptor ligand-binding domain"/>
    <property type="match status" value="1"/>
</dbReference>
<evidence type="ECO:0000256" key="4">
    <source>
        <dbReference type="ARBA" id="ARBA00022833"/>
    </source>
</evidence>
<dbReference type="Gene3D" id="3.30.50.10">
    <property type="entry name" value="Erythroid Transcription Factor GATA-1, subunit A"/>
    <property type="match status" value="1"/>
</dbReference>
<keyword evidence="4 10" id="KW-0862">Zinc</keyword>
<gene>
    <name evidence="14" type="ORF">PoB_007660000</name>
</gene>
<evidence type="ECO:0000256" key="2">
    <source>
        <dbReference type="ARBA" id="ARBA00022723"/>
    </source>
</evidence>
<sequence>MWGTGLVLRAGRQGFTRRLASPRDQRAGGAVSGGASSSGYTSRLHISAFSYKIMLLLQERCMSDIFSSSSVSDDFYVYPVDESSAMCLDVIQPDTTEIEGVHFLDISTPEEQQQQQQQQQRQQQNYRLHHHAGQQHQQQQHAPDSPSSAHEYGSRSPSVSSDNGKQYKQQYTTELEVLCRICGDRASGFHYGVHSCEGCKGFFRRTLKKQLVYKPCQAGSRCKIDTGTRNKCQYCRYQRCLFAGMSQDAVRFGRMPKVEREKLLADREELTCTGTRRVVELRSLTDLIKAAFRDTFANTIFLKHHHNYPSHFQQQHQTLHHQFLPPQAPQHCQLQQQPHLHHHHHHHHHPQQQQPQQQQQHTRHQQYRSPESLPYLPPLKIPRAGTSFHHSGPSPSSMMRTPPASPSPSSASTSASPVSALSNPTSPGLAGSQHFLYEPHEVLETVTAEEFLSHGIFRRFQELTLPVMEGSVRFAKKVPGFTSLVMRDQILLMKKNGFMVVHLALHSLIGQSYIYLNTRDGGLHVPRNSYYICDQMTRLLGHTLVVMDKLQAFGLTTGEIALFAAVLLTQDTPGLKSPSQVEEVQANLIEALRLELKHNHPKDKVLMAKLLMLVPELYQIVEDFATNLKNHVFDHTPDFQQVMPLLKEIFDLDPESSASPAVLPSSSPPCPTVSSSSCTSATSPASYTTIWAPPATSSAPPVVTTAMFDPSFSRPSLSTQPPQQPQNFSPSLPPSSSYSSASAATSISTAVPKYTSQK</sequence>
<evidence type="ECO:0000256" key="6">
    <source>
        <dbReference type="ARBA" id="ARBA00023125"/>
    </source>
</evidence>
<dbReference type="GO" id="GO:0004879">
    <property type="term" value="F:nuclear receptor activity"/>
    <property type="evidence" value="ECO:0007669"/>
    <property type="project" value="TreeGrafter"/>
</dbReference>
<evidence type="ECO:0000259" key="13">
    <source>
        <dbReference type="PROSITE" id="PS51843"/>
    </source>
</evidence>
<keyword evidence="7 10" id="KW-0804">Transcription</keyword>
<keyword evidence="6 10" id="KW-0238">DNA-binding</keyword>
<feature type="region of interest" description="Disordered" evidence="11">
    <location>
        <begin position="710"/>
        <end position="758"/>
    </location>
</feature>
<keyword evidence="2 10" id="KW-0479">Metal-binding</keyword>
<feature type="compositionally biased region" description="Low complexity" evidence="11">
    <location>
        <begin position="725"/>
        <end position="752"/>
    </location>
</feature>
<reference evidence="14 15" key="1">
    <citation type="journal article" date="2021" name="Elife">
        <title>Chloroplast acquisition without the gene transfer in kleptoplastic sea slugs, Plakobranchus ocellatus.</title>
        <authorList>
            <person name="Maeda T."/>
            <person name="Takahashi S."/>
            <person name="Yoshida T."/>
            <person name="Shimamura S."/>
            <person name="Takaki Y."/>
            <person name="Nagai Y."/>
            <person name="Toyoda A."/>
            <person name="Suzuki Y."/>
            <person name="Arimoto A."/>
            <person name="Ishii H."/>
            <person name="Satoh N."/>
            <person name="Nishiyama T."/>
            <person name="Hasebe M."/>
            <person name="Maruyama T."/>
            <person name="Minagawa J."/>
            <person name="Obokata J."/>
            <person name="Shigenobu S."/>
        </authorList>
    </citation>
    <scope>NUCLEOTIDE SEQUENCE [LARGE SCALE GENOMIC DNA]</scope>
</reference>
<comment type="caution">
    <text evidence="14">The sequence shown here is derived from an EMBL/GenBank/DDBJ whole genome shotgun (WGS) entry which is preliminary data.</text>
</comment>
<dbReference type="GO" id="GO:0019216">
    <property type="term" value="P:regulation of lipid metabolic process"/>
    <property type="evidence" value="ECO:0007669"/>
    <property type="project" value="TreeGrafter"/>
</dbReference>
<dbReference type="Proteomes" id="UP000735302">
    <property type="component" value="Unassembled WGS sequence"/>
</dbReference>
<dbReference type="GO" id="GO:0005634">
    <property type="term" value="C:nucleus"/>
    <property type="evidence" value="ECO:0007669"/>
    <property type="project" value="UniProtKB-SubCell"/>
</dbReference>
<dbReference type="AlphaFoldDB" id="A0AAV4E114"/>
<dbReference type="PROSITE" id="PS51030">
    <property type="entry name" value="NUCLEAR_REC_DBD_2"/>
    <property type="match status" value="1"/>
</dbReference>
<keyword evidence="8 10" id="KW-0675">Receptor</keyword>
<comment type="subcellular location">
    <subcellularLocation>
        <location evidence="10">Nucleus</location>
    </subcellularLocation>
</comment>
<proteinExistence type="inferred from homology"/>
<keyword evidence="15" id="KW-1185">Reference proteome</keyword>
<feature type="compositionally biased region" description="Low complexity" evidence="11">
    <location>
        <begin position="112"/>
        <end position="124"/>
    </location>
</feature>
<dbReference type="SMART" id="SM00430">
    <property type="entry name" value="HOLI"/>
    <property type="match status" value="1"/>
</dbReference>
<dbReference type="Pfam" id="PF00104">
    <property type="entry name" value="Hormone_recep"/>
    <property type="match status" value="1"/>
</dbReference>
<dbReference type="InterPro" id="IPR050234">
    <property type="entry name" value="Nuclear_hormone_rcpt_NR1"/>
</dbReference>
<evidence type="ECO:0000313" key="15">
    <source>
        <dbReference type="Proteomes" id="UP000735302"/>
    </source>
</evidence>
<dbReference type="CDD" id="cd06965">
    <property type="entry name" value="NR_DBD_Ppar"/>
    <property type="match status" value="1"/>
</dbReference>
<evidence type="ECO:0000259" key="12">
    <source>
        <dbReference type="PROSITE" id="PS51030"/>
    </source>
</evidence>
<dbReference type="PROSITE" id="PS51843">
    <property type="entry name" value="NR_LBD"/>
    <property type="match status" value="1"/>
</dbReference>
<dbReference type="GO" id="GO:0030154">
    <property type="term" value="P:cell differentiation"/>
    <property type="evidence" value="ECO:0007669"/>
    <property type="project" value="TreeGrafter"/>
</dbReference>
<dbReference type="InterPro" id="IPR035500">
    <property type="entry name" value="NHR-like_dom_sf"/>
</dbReference>
<dbReference type="SMART" id="SM00399">
    <property type="entry name" value="ZnF_C4"/>
    <property type="match status" value="1"/>
</dbReference>
<dbReference type="InterPro" id="IPR000536">
    <property type="entry name" value="Nucl_hrmn_rcpt_lig-bd"/>
</dbReference>
<keyword evidence="3 10" id="KW-0863">Zinc-finger</keyword>
<dbReference type="GO" id="GO:0045944">
    <property type="term" value="P:positive regulation of transcription by RNA polymerase II"/>
    <property type="evidence" value="ECO:0007669"/>
    <property type="project" value="TreeGrafter"/>
</dbReference>
<keyword evidence="9 10" id="KW-0539">Nucleus</keyword>